<accession>A0A0K9XDR1</accession>
<dbReference type="AlphaFoldDB" id="A0A0K9XDR1"/>
<protein>
    <submittedName>
        <fullName evidence="3">Peptidase</fullName>
    </submittedName>
</protein>
<dbReference type="InterPro" id="IPR009003">
    <property type="entry name" value="Peptidase_S1_PA"/>
</dbReference>
<dbReference type="OrthoDB" id="5121599at2"/>
<dbReference type="Pfam" id="PF13365">
    <property type="entry name" value="Trypsin_2"/>
    <property type="match status" value="1"/>
</dbReference>
<dbReference type="STRING" id="1678637.AC230_14130"/>
<dbReference type="EMBL" id="LFXA01000009">
    <property type="protein sequence ID" value="KNB51520.1"/>
    <property type="molecule type" value="Genomic_DNA"/>
</dbReference>
<name>A0A0K9XDR1_9ACTN</name>
<evidence type="ECO:0000313" key="3">
    <source>
        <dbReference type="EMBL" id="KNB51520.1"/>
    </source>
</evidence>
<evidence type="ECO:0000313" key="4">
    <source>
        <dbReference type="Proteomes" id="UP000037288"/>
    </source>
</evidence>
<gene>
    <name evidence="3" type="ORF">AC230_14130</name>
</gene>
<reference evidence="4" key="1">
    <citation type="submission" date="2015-07" db="EMBL/GenBank/DDBJ databases">
        <title>Draft genome sequence of Streptomyces sp. CMAA 1322, a bacterium isolated from Caatinga biome, from dry forest semiarid of Brazil.</title>
        <authorList>
            <person name="Santos S.N."/>
            <person name="Gacesa R."/>
            <person name="Taketani R.G."/>
            <person name="Long P.F."/>
            <person name="Melo I.S."/>
        </authorList>
    </citation>
    <scope>NUCLEOTIDE SEQUENCE [LARGE SCALE GENOMIC DNA]</scope>
    <source>
        <strain evidence="4">CMAA 1322</strain>
    </source>
</reference>
<comment type="caution">
    <text evidence="3">The sequence shown here is derived from an EMBL/GenBank/DDBJ whole genome shotgun (WGS) entry which is preliminary data.</text>
</comment>
<dbReference type="InterPro" id="IPR050966">
    <property type="entry name" value="Glutamyl_endopeptidase"/>
</dbReference>
<dbReference type="PANTHER" id="PTHR15462:SF19">
    <property type="entry name" value="PEPTIDASE S1 DOMAIN-CONTAINING PROTEIN"/>
    <property type="match status" value="1"/>
</dbReference>
<keyword evidence="4" id="KW-1185">Reference proteome</keyword>
<dbReference type="SUPFAM" id="SSF50494">
    <property type="entry name" value="Trypsin-like serine proteases"/>
    <property type="match status" value="1"/>
</dbReference>
<organism evidence="3 4">
    <name type="scientific">Streptomyces caatingaensis</name>
    <dbReference type="NCBI Taxonomy" id="1678637"/>
    <lineage>
        <taxon>Bacteria</taxon>
        <taxon>Bacillati</taxon>
        <taxon>Actinomycetota</taxon>
        <taxon>Actinomycetes</taxon>
        <taxon>Kitasatosporales</taxon>
        <taxon>Streptomycetaceae</taxon>
        <taxon>Streptomyces</taxon>
    </lineage>
</organism>
<dbReference type="Proteomes" id="UP000037288">
    <property type="component" value="Unassembled WGS sequence"/>
</dbReference>
<feature type="signal peptide" evidence="2">
    <location>
        <begin position="1"/>
        <end position="28"/>
    </location>
</feature>
<proteinExistence type="predicted"/>
<evidence type="ECO:0000256" key="1">
    <source>
        <dbReference type="ARBA" id="ARBA00022729"/>
    </source>
</evidence>
<evidence type="ECO:0000256" key="2">
    <source>
        <dbReference type="SAM" id="SignalP"/>
    </source>
</evidence>
<dbReference type="InterPro" id="IPR043504">
    <property type="entry name" value="Peptidase_S1_PA_chymotrypsin"/>
</dbReference>
<dbReference type="Gene3D" id="2.40.10.10">
    <property type="entry name" value="Trypsin-like serine proteases"/>
    <property type="match status" value="2"/>
</dbReference>
<dbReference type="RefSeq" id="WP_049716524.1">
    <property type="nucleotide sequence ID" value="NZ_LFXA01000009.1"/>
</dbReference>
<dbReference type="PATRIC" id="fig|1678637.3.peg.3048"/>
<sequence length="294" mass="30357">MRTRALTALAATALTALAVTAPSPAALAAPAGAGTAQVAYTAAARKHALAYWTPERMRRTDLSVDLGRTGPRATPWKGVAMKTVGKLYFVNAKGADTWCTAAAVRSGNRSTVMAAAHCVRLSASPANTYTDLVFVPGYDRKDQRPYGVFPVRATVTPASWAAEGRTDIAALTVDPVRRTRLVDAVGGQNVAFGRKPGGKVTAFGYPASRPERGQRLLACTGTAKAAPGDEQSVPCDMTGGASGGPWLAGLDARTGIGTLVSVNSHGDALEHSTTMSGPNLGAAARAVLDRAQKL</sequence>
<keyword evidence="1 2" id="KW-0732">Signal</keyword>
<dbReference type="PANTHER" id="PTHR15462">
    <property type="entry name" value="SERINE PROTEASE"/>
    <property type="match status" value="1"/>
</dbReference>
<feature type="chain" id="PRO_5005532721" evidence="2">
    <location>
        <begin position="29"/>
        <end position="294"/>
    </location>
</feature>